<comment type="caution">
    <text evidence="1">The sequence shown here is derived from an EMBL/GenBank/DDBJ whole genome shotgun (WGS) entry which is preliminary data.</text>
</comment>
<evidence type="ECO:0000313" key="1">
    <source>
        <dbReference type="EMBL" id="MDS9468221.1"/>
    </source>
</evidence>
<gene>
    <name evidence="1" type="ORF">RGQ15_11650</name>
</gene>
<organism evidence="1 2">
    <name type="scientific">Paracoccus aurantius</name>
    <dbReference type="NCBI Taxonomy" id="3073814"/>
    <lineage>
        <taxon>Bacteria</taxon>
        <taxon>Pseudomonadati</taxon>
        <taxon>Pseudomonadota</taxon>
        <taxon>Alphaproteobacteria</taxon>
        <taxon>Rhodobacterales</taxon>
        <taxon>Paracoccaceae</taxon>
        <taxon>Paracoccus</taxon>
    </lineage>
</organism>
<name>A0ABU2HT46_9RHOB</name>
<reference evidence="2" key="1">
    <citation type="submission" date="2023-07" db="EMBL/GenBank/DDBJ databases">
        <title>Paracoccus sp. MBLB3053 whole genome sequence.</title>
        <authorList>
            <person name="Hwang C.Y."/>
            <person name="Cho E.-S."/>
            <person name="Seo M.-J."/>
        </authorList>
    </citation>
    <scope>NUCLEOTIDE SEQUENCE [LARGE SCALE GENOMIC DNA]</scope>
    <source>
        <strain evidence="2">MBLB3053</strain>
    </source>
</reference>
<dbReference type="Proteomes" id="UP001269144">
    <property type="component" value="Unassembled WGS sequence"/>
</dbReference>
<dbReference type="EMBL" id="JAVQLW010000001">
    <property type="protein sequence ID" value="MDS9468221.1"/>
    <property type="molecule type" value="Genomic_DNA"/>
</dbReference>
<proteinExistence type="predicted"/>
<keyword evidence="2" id="KW-1185">Reference proteome</keyword>
<evidence type="ECO:0000313" key="2">
    <source>
        <dbReference type="Proteomes" id="UP001269144"/>
    </source>
</evidence>
<protein>
    <recommendedName>
        <fullName evidence="3">Microcystin-dependent protein</fullName>
    </recommendedName>
</protein>
<dbReference type="RefSeq" id="WP_311160394.1">
    <property type="nucleotide sequence ID" value="NZ_JAVQLW010000001.1"/>
</dbReference>
<evidence type="ECO:0008006" key="3">
    <source>
        <dbReference type="Google" id="ProtNLM"/>
    </source>
</evidence>
<sequence>MQIIIPGVSAPQSGAGRNFRYLPGTEVPALDPLFFYDFSDGIVGQAYSGAFTNLAGGVNGSIIGTRAAPLRTTAGMQVESVNGLLINTGISTQRSSYVLAALLRMLPKASGSPATYNLGLLTATDSNTIQADPTANTSMTGFPGIGFSLNDNNQSLMGFSNGLAPAGSSSTNSQIPTGLAVQNTWFPVALNIDGPTGRAKIHTLQGVEDRSDGITGDTWIRDFFVTNLAARSGNLVVGINPNGNPRAVAGPLGTLVCAGAFDGNRSDDEVTAILTGMAKIAANRNLAVAGYAA</sequence>
<accession>A0ABU2HT46</accession>